<dbReference type="Proteomes" id="UP001177021">
    <property type="component" value="Unassembled WGS sequence"/>
</dbReference>
<keyword evidence="2" id="KW-1185">Reference proteome</keyword>
<proteinExistence type="predicted"/>
<comment type="caution">
    <text evidence="1">The sequence shown here is derived from an EMBL/GenBank/DDBJ whole genome shotgun (WGS) entry which is preliminary data.</text>
</comment>
<evidence type="ECO:0000313" key="1">
    <source>
        <dbReference type="EMBL" id="CAJ2648040.1"/>
    </source>
</evidence>
<reference evidence="1" key="1">
    <citation type="submission" date="2023-10" db="EMBL/GenBank/DDBJ databases">
        <authorList>
            <person name="Rodriguez Cubillos JULIANA M."/>
            <person name="De Vega J."/>
        </authorList>
    </citation>
    <scope>NUCLEOTIDE SEQUENCE</scope>
</reference>
<sequence>MAKPWVSIRNVFCGKAVGKVLLMVLPWVIIHGKVLDNNVRKAVSNLTHGIFLGNELPTRQNATDSCRG</sequence>
<evidence type="ECO:0000313" key="2">
    <source>
        <dbReference type="Proteomes" id="UP001177021"/>
    </source>
</evidence>
<name>A0ACB0JWT9_TRIPR</name>
<organism evidence="1 2">
    <name type="scientific">Trifolium pratense</name>
    <name type="common">Red clover</name>
    <dbReference type="NCBI Taxonomy" id="57577"/>
    <lineage>
        <taxon>Eukaryota</taxon>
        <taxon>Viridiplantae</taxon>
        <taxon>Streptophyta</taxon>
        <taxon>Embryophyta</taxon>
        <taxon>Tracheophyta</taxon>
        <taxon>Spermatophyta</taxon>
        <taxon>Magnoliopsida</taxon>
        <taxon>eudicotyledons</taxon>
        <taxon>Gunneridae</taxon>
        <taxon>Pentapetalae</taxon>
        <taxon>rosids</taxon>
        <taxon>fabids</taxon>
        <taxon>Fabales</taxon>
        <taxon>Fabaceae</taxon>
        <taxon>Papilionoideae</taxon>
        <taxon>50 kb inversion clade</taxon>
        <taxon>NPAAA clade</taxon>
        <taxon>Hologalegina</taxon>
        <taxon>IRL clade</taxon>
        <taxon>Trifolieae</taxon>
        <taxon>Trifolium</taxon>
    </lineage>
</organism>
<accession>A0ACB0JWT9</accession>
<dbReference type="EMBL" id="CASHSV030000109">
    <property type="protein sequence ID" value="CAJ2648040.1"/>
    <property type="molecule type" value="Genomic_DNA"/>
</dbReference>
<protein>
    <submittedName>
        <fullName evidence="1">Uncharacterized protein</fullName>
    </submittedName>
</protein>
<gene>
    <name evidence="1" type="ORF">MILVUS5_LOCUS16453</name>
</gene>